<name>A0A951QN37_9CYAN</name>
<dbReference type="AlphaFoldDB" id="A0A951QN37"/>
<evidence type="ECO:0000313" key="1">
    <source>
        <dbReference type="EMBL" id="MBW4668886.1"/>
    </source>
</evidence>
<sequence length="77" mass="8262">MSITLTGTIQHRDIGTGAWALVTDEGVTYEILRGADKNLLKVGQKAKVTGQVREDVMTVAMIGPVLEVKSFEALSSD</sequence>
<proteinExistence type="predicted"/>
<dbReference type="EMBL" id="JAHHGZ010000016">
    <property type="protein sequence ID" value="MBW4668886.1"/>
    <property type="molecule type" value="Genomic_DNA"/>
</dbReference>
<reference evidence="1" key="2">
    <citation type="journal article" date="2022" name="Microbiol. Resour. Announc.">
        <title>Metagenome Sequencing to Explore Phylogenomics of Terrestrial Cyanobacteria.</title>
        <authorList>
            <person name="Ward R.D."/>
            <person name="Stajich J.E."/>
            <person name="Johansen J.R."/>
            <person name="Huntemann M."/>
            <person name="Clum A."/>
            <person name="Foster B."/>
            <person name="Foster B."/>
            <person name="Roux S."/>
            <person name="Palaniappan K."/>
            <person name="Varghese N."/>
            <person name="Mukherjee S."/>
            <person name="Reddy T.B.K."/>
            <person name="Daum C."/>
            <person name="Copeland A."/>
            <person name="Chen I.A."/>
            <person name="Ivanova N.N."/>
            <person name="Kyrpides N.C."/>
            <person name="Shapiro N."/>
            <person name="Eloe-Fadrosh E.A."/>
            <person name="Pietrasiak N."/>
        </authorList>
    </citation>
    <scope>NUCLEOTIDE SEQUENCE</scope>
    <source>
        <strain evidence="1">GSE-NOS-MK-12-04C</strain>
    </source>
</reference>
<organism evidence="1 2">
    <name type="scientific">Cyanomargarita calcarea GSE-NOS-MK-12-04C</name>
    <dbReference type="NCBI Taxonomy" id="2839659"/>
    <lineage>
        <taxon>Bacteria</taxon>
        <taxon>Bacillati</taxon>
        <taxon>Cyanobacteriota</taxon>
        <taxon>Cyanophyceae</taxon>
        <taxon>Nostocales</taxon>
        <taxon>Cyanomargaritaceae</taxon>
        <taxon>Cyanomargarita</taxon>
    </lineage>
</organism>
<reference evidence="1" key="1">
    <citation type="submission" date="2021-05" db="EMBL/GenBank/DDBJ databases">
        <authorList>
            <person name="Pietrasiak N."/>
            <person name="Ward R."/>
            <person name="Stajich J.E."/>
            <person name="Kurbessoian T."/>
        </authorList>
    </citation>
    <scope>NUCLEOTIDE SEQUENCE</scope>
    <source>
        <strain evidence="1">GSE-NOS-MK-12-04C</strain>
    </source>
</reference>
<dbReference type="Proteomes" id="UP000729701">
    <property type="component" value="Unassembled WGS sequence"/>
</dbReference>
<protein>
    <submittedName>
        <fullName evidence="1">Uncharacterized protein</fullName>
    </submittedName>
</protein>
<comment type="caution">
    <text evidence="1">The sequence shown here is derived from an EMBL/GenBank/DDBJ whole genome shotgun (WGS) entry which is preliminary data.</text>
</comment>
<evidence type="ECO:0000313" key="2">
    <source>
        <dbReference type="Proteomes" id="UP000729701"/>
    </source>
</evidence>
<accession>A0A951QN37</accession>
<gene>
    <name evidence="1" type="ORF">KME60_16050</name>
</gene>